<keyword evidence="6" id="KW-0378">Hydrolase</keyword>
<dbReference type="AlphaFoldDB" id="A0A8D8Z1P7"/>
<evidence type="ECO:0000256" key="5">
    <source>
        <dbReference type="ARBA" id="ARBA00022723"/>
    </source>
</evidence>
<comment type="subcellular location">
    <subcellularLocation>
        <location evidence="2">Nucleus</location>
    </subcellularLocation>
</comment>
<dbReference type="GO" id="GO:0016787">
    <property type="term" value="F:hydrolase activity"/>
    <property type="evidence" value="ECO:0007669"/>
    <property type="project" value="UniProtKB-KW"/>
</dbReference>
<evidence type="ECO:0000256" key="7">
    <source>
        <dbReference type="ARBA" id="ARBA00023242"/>
    </source>
</evidence>
<accession>A0A8D8Z1P7</accession>
<feature type="domain" description="DDE Tnp4" evidence="8">
    <location>
        <begin position="157"/>
        <end position="310"/>
    </location>
</feature>
<dbReference type="InterPro" id="IPR027806">
    <property type="entry name" value="HARBI1_dom"/>
</dbReference>
<dbReference type="PANTHER" id="PTHR22930:SF289">
    <property type="entry name" value="DDE TNP4 DOMAIN-CONTAINING PROTEIN-RELATED"/>
    <property type="match status" value="1"/>
</dbReference>
<dbReference type="GO" id="GO:0005634">
    <property type="term" value="C:nucleus"/>
    <property type="evidence" value="ECO:0007669"/>
    <property type="project" value="UniProtKB-SubCell"/>
</dbReference>
<evidence type="ECO:0000256" key="3">
    <source>
        <dbReference type="ARBA" id="ARBA00006958"/>
    </source>
</evidence>
<dbReference type="Pfam" id="PF13359">
    <property type="entry name" value="DDE_Tnp_4"/>
    <property type="match status" value="1"/>
</dbReference>
<evidence type="ECO:0000256" key="2">
    <source>
        <dbReference type="ARBA" id="ARBA00004123"/>
    </source>
</evidence>
<dbReference type="EMBL" id="HBUF01412175">
    <property type="protein sequence ID" value="CAG6739238.1"/>
    <property type="molecule type" value="Transcribed_RNA"/>
</dbReference>
<proteinExistence type="inferred from homology"/>
<sequence>MYFNLHDISSDEEDYIPEYNEPQPRPRLIRERFDFFNILSERQFFARFRLTKLSVLEVLGMIEDQICTRTNKNNAVSPRNRLLLTLRFYATGCFLMTAGDFSGVSEATAFRIIETVTEAISHLKDRFVKMPSTPEEMAQASTLFSRMARFPRVIGVVDGTHIRMQSPGGPGAEIYRNRKGYFSKNVQVVAGPNLEILDVVSRWQGAAHDQTIFNVSDVQRRFENGEFGNYLLLGDSGYECRQYLMPPLRQVRNPAENLYNESLIRTRQSVERLFGVWKRRFPILSLGIRVTQRKIVKADFYIVACAILHNIACKNREEDPPVEVPGPAEDNIDEPQRVVLPVVREMENNARYQARRDLINGWFAQMVE</sequence>
<evidence type="ECO:0000256" key="4">
    <source>
        <dbReference type="ARBA" id="ARBA00022722"/>
    </source>
</evidence>
<dbReference type="GO" id="GO:0004518">
    <property type="term" value="F:nuclease activity"/>
    <property type="evidence" value="ECO:0007669"/>
    <property type="project" value="UniProtKB-KW"/>
</dbReference>
<evidence type="ECO:0000259" key="8">
    <source>
        <dbReference type="Pfam" id="PF13359"/>
    </source>
</evidence>
<dbReference type="PANTHER" id="PTHR22930">
    <property type="match status" value="1"/>
</dbReference>
<keyword evidence="7" id="KW-0539">Nucleus</keyword>
<keyword evidence="5" id="KW-0479">Metal-binding</keyword>
<keyword evidence="4" id="KW-0540">Nuclease</keyword>
<evidence type="ECO:0000313" key="9">
    <source>
        <dbReference type="EMBL" id="CAG6739238.1"/>
    </source>
</evidence>
<dbReference type="InterPro" id="IPR045249">
    <property type="entry name" value="HARBI1-like"/>
</dbReference>
<evidence type="ECO:0000256" key="6">
    <source>
        <dbReference type="ARBA" id="ARBA00022801"/>
    </source>
</evidence>
<comment type="cofactor">
    <cofactor evidence="1">
        <name>a divalent metal cation</name>
        <dbReference type="ChEBI" id="CHEBI:60240"/>
    </cofactor>
</comment>
<organism evidence="9">
    <name type="scientific">Cacopsylla melanoneura</name>
    <dbReference type="NCBI Taxonomy" id="428564"/>
    <lineage>
        <taxon>Eukaryota</taxon>
        <taxon>Metazoa</taxon>
        <taxon>Ecdysozoa</taxon>
        <taxon>Arthropoda</taxon>
        <taxon>Hexapoda</taxon>
        <taxon>Insecta</taxon>
        <taxon>Pterygota</taxon>
        <taxon>Neoptera</taxon>
        <taxon>Paraneoptera</taxon>
        <taxon>Hemiptera</taxon>
        <taxon>Sternorrhyncha</taxon>
        <taxon>Psylloidea</taxon>
        <taxon>Psyllidae</taxon>
        <taxon>Psyllinae</taxon>
        <taxon>Cacopsylla</taxon>
    </lineage>
</organism>
<evidence type="ECO:0000256" key="1">
    <source>
        <dbReference type="ARBA" id="ARBA00001968"/>
    </source>
</evidence>
<comment type="similarity">
    <text evidence="3">Belongs to the HARBI1 family.</text>
</comment>
<reference evidence="9" key="1">
    <citation type="submission" date="2021-05" db="EMBL/GenBank/DDBJ databases">
        <authorList>
            <person name="Alioto T."/>
            <person name="Alioto T."/>
            <person name="Gomez Garrido J."/>
        </authorList>
    </citation>
    <scope>NUCLEOTIDE SEQUENCE</scope>
</reference>
<protein>
    <submittedName>
        <fullName evidence="9">Nuclease HARBI1</fullName>
    </submittedName>
</protein>
<dbReference type="GO" id="GO:0046872">
    <property type="term" value="F:metal ion binding"/>
    <property type="evidence" value="ECO:0007669"/>
    <property type="project" value="UniProtKB-KW"/>
</dbReference>
<name>A0A8D8Z1P7_9HEMI</name>